<keyword evidence="1" id="KW-0732">Signal</keyword>
<feature type="chain" id="PRO_5001511804" evidence="1">
    <location>
        <begin position="24"/>
        <end position="170"/>
    </location>
</feature>
<gene>
    <name evidence="2" type="ORF">ATO12_05455</name>
</gene>
<evidence type="ECO:0000256" key="1">
    <source>
        <dbReference type="SAM" id="SignalP"/>
    </source>
</evidence>
<protein>
    <submittedName>
        <fullName evidence="2">Uncharacterized protein</fullName>
    </submittedName>
</protein>
<dbReference type="STRING" id="1317122.ATO12_05455"/>
<dbReference type="EMBL" id="AQRA01000011">
    <property type="protein sequence ID" value="EZH71825.1"/>
    <property type="molecule type" value="Genomic_DNA"/>
</dbReference>
<name>A0A023BP13_9FLAO</name>
<evidence type="ECO:0000313" key="3">
    <source>
        <dbReference type="Proteomes" id="UP000023541"/>
    </source>
</evidence>
<sequence length="170" mass="19304">MKKDTLKYIIFLVLGLYSTQSFACDCDCDGDCSFSSVSTGGLVALVKVIEYSEFLEFEDDGKLKKMPLAMKVEVIKKYKGEDTRKTIQIWGDNGMLCRPYTDNFKIGNHYLIAPNKIWNDSENGKKGDYDFFACEVGFLDVDLKKKMVYGAYAKNINEISFSKIETILSK</sequence>
<dbReference type="RefSeq" id="WP_034246508.1">
    <property type="nucleotide sequence ID" value="NZ_AQRA01000011.1"/>
</dbReference>
<keyword evidence="3" id="KW-1185">Reference proteome</keyword>
<dbReference type="AlphaFoldDB" id="A0A023BP13"/>
<dbReference type="OrthoDB" id="983044at2"/>
<dbReference type="Proteomes" id="UP000023541">
    <property type="component" value="Unassembled WGS sequence"/>
</dbReference>
<accession>A0A023BP13</accession>
<reference evidence="2 3" key="1">
    <citation type="submission" date="2014-04" db="EMBL/GenBank/DDBJ databases">
        <title>Aquimarina sp. 22II-S11-z7 Genome Sequencing.</title>
        <authorList>
            <person name="Lai Q."/>
        </authorList>
    </citation>
    <scope>NUCLEOTIDE SEQUENCE [LARGE SCALE GENOMIC DNA]</scope>
    <source>
        <strain evidence="2 3">22II-S11-z7</strain>
    </source>
</reference>
<organism evidence="2 3">
    <name type="scientific">Aquimarina atlantica</name>
    <dbReference type="NCBI Taxonomy" id="1317122"/>
    <lineage>
        <taxon>Bacteria</taxon>
        <taxon>Pseudomonadati</taxon>
        <taxon>Bacteroidota</taxon>
        <taxon>Flavobacteriia</taxon>
        <taxon>Flavobacteriales</taxon>
        <taxon>Flavobacteriaceae</taxon>
        <taxon>Aquimarina</taxon>
    </lineage>
</organism>
<dbReference type="eggNOG" id="ENOG503093X">
    <property type="taxonomic scope" value="Bacteria"/>
</dbReference>
<feature type="signal peptide" evidence="1">
    <location>
        <begin position="1"/>
        <end position="23"/>
    </location>
</feature>
<proteinExistence type="predicted"/>
<evidence type="ECO:0000313" key="2">
    <source>
        <dbReference type="EMBL" id="EZH71825.1"/>
    </source>
</evidence>
<comment type="caution">
    <text evidence="2">The sequence shown here is derived from an EMBL/GenBank/DDBJ whole genome shotgun (WGS) entry which is preliminary data.</text>
</comment>